<dbReference type="Proteomes" id="UP001174909">
    <property type="component" value="Unassembled WGS sequence"/>
</dbReference>
<dbReference type="InterPro" id="IPR022761">
    <property type="entry name" value="Fumarate_lyase_N"/>
</dbReference>
<dbReference type="Gene3D" id="1.20.200.10">
    <property type="entry name" value="Fumarase/aspartase (Central domain)"/>
    <property type="match status" value="1"/>
</dbReference>
<organism evidence="3 4">
    <name type="scientific">Geodia barretti</name>
    <name type="common">Barrett's horny sponge</name>
    <dbReference type="NCBI Taxonomy" id="519541"/>
    <lineage>
        <taxon>Eukaryota</taxon>
        <taxon>Metazoa</taxon>
        <taxon>Porifera</taxon>
        <taxon>Demospongiae</taxon>
        <taxon>Heteroscleromorpha</taxon>
        <taxon>Tetractinellida</taxon>
        <taxon>Astrophorina</taxon>
        <taxon>Geodiidae</taxon>
        <taxon>Geodia</taxon>
    </lineage>
</organism>
<dbReference type="InterPro" id="IPR024083">
    <property type="entry name" value="Fumarase/histidase_N"/>
</dbReference>
<dbReference type="GO" id="GO:0044208">
    <property type="term" value="P:'de novo' AMP biosynthetic process"/>
    <property type="evidence" value="ECO:0007669"/>
    <property type="project" value="TreeGrafter"/>
</dbReference>
<proteinExistence type="predicted"/>
<reference evidence="3" key="1">
    <citation type="submission" date="2023-03" db="EMBL/GenBank/DDBJ databases">
        <authorList>
            <person name="Steffen K."/>
            <person name="Cardenas P."/>
        </authorList>
    </citation>
    <scope>NUCLEOTIDE SEQUENCE</scope>
</reference>
<evidence type="ECO:0000259" key="2">
    <source>
        <dbReference type="Pfam" id="PF00206"/>
    </source>
</evidence>
<dbReference type="EMBL" id="CASHTH010001278">
    <property type="protein sequence ID" value="CAI8013586.1"/>
    <property type="molecule type" value="Genomic_DNA"/>
</dbReference>
<evidence type="ECO:0000256" key="1">
    <source>
        <dbReference type="ARBA" id="ARBA00023239"/>
    </source>
</evidence>
<dbReference type="Gene3D" id="1.10.275.10">
    <property type="entry name" value="Fumarase/aspartase (N-terminal domain)"/>
    <property type="match status" value="1"/>
</dbReference>
<evidence type="ECO:0000313" key="4">
    <source>
        <dbReference type="Proteomes" id="UP001174909"/>
    </source>
</evidence>
<feature type="domain" description="Fumarate lyase N-terminal" evidence="2">
    <location>
        <begin position="142"/>
        <end position="217"/>
    </location>
</feature>
<dbReference type="GO" id="GO:0005829">
    <property type="term" value="C:cytosol"/>
    <property type="evidence" value="ECO:0007669"/>
    <property type="project" value="TreeGrafter"/>
</dbReference>
<dbReference type="PANTHER" id="PTHR43172:SF1">
    <property type="entry name" value="ADENYLOSUCCINATE LYASE"/>
    <property type="match status" value="1"/>
</dbReference>
<dbReference type="InterPro" id="IPR000362">
    <property type="entry name" value="Fumarate_lyase_fam"/>
</dbReference>
<dbReference type="GO" id="GO:0070626">
    <property type="term" value="F:(S)-2-(5-amino-1-(5-phospho-D-ribosyl)imidazole-4-carboxamido) succinate lyase (fumarate-forming) activity"/>
    <property type="evidence" value="ECO:0007669"/>
    <property type="project" value="TreeGrafter"/>
</dbReference>
<comment type="caution">
    <text evidence="3">The sequence shown here is derived from an EMBL/GenBank/DDBJ whole genome shotgun (WGS) entry which is preliminary data.</text>
</comment>
<dbReference type="SUPFAM" id="SSF48557">
    <property type="entry name" value="L-aspartase-like"/>
    <property type="match status" value="1"/>
</dbReference>
<gene>
    <name evidence="3" type="ORF">GBAR_LOCUS8594</name>
</gene>
<keyword evidence="1 3" id="KW-0456">Lyase</keyword>
<dbReference type="PRINTS" id="PR00149">
    <property type="entry name" value="FUMRATELYASE"/>
</dbReference>
<name>A0AA35WDT5_GEOBA</name>
<protein>
    <submittedName>
        <fullName evidence="3">Adenylosuccinate lyase</fullName>
    </submittedName>
</protein>
<dbReference type="InterPro" id="IPR020557">
    <property type="entry name" value="Fumarate_lyase_CS"/>
</dbReference>
<dbReference type="InterPro" id="IPR008948">
    <property type="entry name" value="L-Aspartase-like"/>
</dbReference>
<keyword evidence="4" id="KW-1185">Reference proteome</keyword>
<sequence>MAESPDPYSSYSSPLTSRYASTEMKYNFSPRKKFSTWRKLWLFLAKAEKDLGLEISDEQIQEMERNITNIDFELAAQEERKRRHDVMAHVHTFGQCCPKAAPIIHLGATSCYVGDNTVMVLTTVEKLDAMITAMAGFSNKFRITGQTYSRKVDVDVLSVLGSLGASIHKICTDIRLLANQKELEEPFEVDQIGSSAMPYKRNPMRSERCCSIARHVMVLVADAQQTAAVQWLERSLDDSANRRISIAEAFLAADTILNTLQNICAQVKTFGLENDLVDRIKASEYFLPIREKLDELLNPVTFVGRATPQVEGFLEKEVYPAIESYKLDLDASAQLTL</sequence>
<dbReference type="GO" id="GO:0004018">
    <property type="term" value="F:N6-(1,2-dicarboxyethyl)AMP AMP-lyase (fumarate-forming) activity"/>
    <property type="evidence" value="ECO:0007669"/>
    <property type="project" value="TreeGrafter"/>
</dbReference>
<dbReference type="PANTHER" id="PTHR43172">
    <property type="entry name" value="ADENYLOSUCCINATE LYASE"/>
    <property type="match status" value="1"/>
</dbReference>
<dbReference type="AlphaFoldDB" id="A0AA35WDT5"/>
<evidence type="ECO:0000313" key="3">
    <source>
        <dbReference type="EMBL" id="CAI8013586.1"/>
    </source>
</evidence>
<dbReference type="Pfam" id="PF00206">
    <property type="entry name" value="Lyase_1"/>
    <property type="match status" value="1"/>
</dbReference>
<dbReference type="PROSITE" id="PS00163">
    <property type="entry name" value="FUMARATE_LYASES"/>
    <property type="match status" value="1"/>
</dbReference>
<accession>A0AA35WDT5</accession>